<feature type="transmembrane region" description="Helical" evidence="1">
    <location>
        <begin position="12"/>
        <end position="30"/>
    </location>
</feature>
<dbReference type="SUPFAM" id="SSF82866">
    <property type="entry name" value="Multidrug efflux transporter AcrB transmembrane domain"/>
    <property type="match status" value="2"/>
</dbReference>
<feature type="transmembrane region" description="Helical" evidence="1">
    <location>
        <begin position="993"/>
        <end position="1019"/>
    </location>
</feature>
<dbReference type="InterPro" id="IPR027463">
    <property type="entry name" value="AcrB_DN_DC_subdom"/>
</dbReference>
<feature type="transmembrane region" description="Helical" evidence="1">
    <location>
        <begin position="390"/>
        <end position="411"/>
    </location>
</feature>
<comment type="caution">
    <text evidence="2">The sequence shown here is derived from an EMBL/GenBank/DDBJ whole genome shotgun (WGS) entry which is preliminary data.</text>
</comment>
<feature type="transmembrane region" description="Helical" evidence="1">
    <location>
        <begin position="445"/>
        <end position="466"/>
    </location>
</feature>
<dbReference type="PRINTS" id="PR00702">
    <property type="entry name" value="ACRIFLAVINRP"/>
</dbReference>
<dbReference type="Gene3D" id="3.30.70.1430">
    <property type="entry name" value="Multidrug efflux transporter AcrB pore domain"/>
    <property type="match status" value="2"/>
</dbReference>
<feature type="transmembrane region" description="Helical" evidence="1">
    <location>
        <begin position="863"/>
        <end position="883"/>
    </location>
</feature>
<keyword evidence="1" id="KW-0812">Transmembrane</keyword>
<feature type="transmembrane region" description="Helical" evidence="1">
    <location>
        <begin position="962"/>
        <end position="981"/>
    </location>
</feature>
<dbReference type="SUPFAM" id="SSF82714">
    <property type="entry name" value="Multidrug efflux transporter AcrB TolC docking domain, DN and DC subdomains"/>
    <property type="match status" value="2"/>
</dbReference>
<protein>
    <submittedName>
        <fullName evidence="2">Efflux RND transporter permease subunit</fullName>
    </submittedName>
</protein>
<keyword evidence="1" id="KW-0472">Membrane</keyword>
<feature type="transmembrane region" description="Helical" evidence="1">
    <location>
        <begin position="472"/>
        <end position="494"/>
    </location>
</feature>
<proteinExistence type="predicted"/>
<evidence type="ECO:0000256" key="1">
    <source>
        <dbReference type="SAM" id="Phobius"/>
    </source>
</evidence>
<gene>
    <name evidence="2" type="ORF">H8B06_08590</name>
</gene>
<dbReference type="SUPFAM" id="SSF82693">
    <property type="entry name" value="Multidrug efflux transporter AcrB pore domain, PN1, PN2, PC1 and PC2 subdomains"/>
    <property type="match status" value="2"/>
</dbReference>
<name>A0ABR7YNG4_9SPHI</name>
<dbReference type="Gene3D" id="1.20.1640.10">
    <property type="entry name" value="Multidrug efflux transporter AcrB transmembrane domain"/>
    <property type="match status" value="2"/>
</dbReference>
<dbReference type="EMBL" id="JACOIK010000005">
    <property type="protein sequence ID" value="MBD1432879.1"/>
    <property type="molecule type" value="Genomic_DNA"/>
</dbReference>
<dbReference type="Gene3D" id="3.30.70.1440">
    <property type="entry name" value="Multidrug efflux transporter AcrB pore domain"/>
    <property type="match status" value="1"/>
</dbReference>
<keyword evidence="1" id="KW-1133">Transmembrane helix</keyword>
<dbReference type="Gene3D" id="3.30.70.1320">
    <property type="entry name" value="Multidrug efflux transporter AcrB pore domain like"/>
    <property type="match status" value="1"/>
</dbReference>
<dbReference type="Pfam" id="PF00873">
    <property type="entry name" value="ACR_tran"/>
    <property type="match status" value="1"/>
</dbReference>
<feature type="transmembrane region" description="Helical" evidence="1">
    <location>
        <begin position="535"/>
        <end position="555"/>
    </location>
</feature>
<dbReference type="InterPro" id="IPR001036">
    <property type="entry name" value="Acrflvin-R"/>
</dbReference>
<keyword evidence="3" id="KW-1185">Reference proteome</keyword>
<feature type="transmembrane region" description="Helical" evidence="1">
    <location>
        <begin position="890"/>
        <end position="910"/>
    </location>
</feature>
<feature type="transmembrane region" description="Helical" evidence="1">
    <location>
        <begin position="916"/>
        <end position="935"/>
    </location>
</feature>
<dbReference type="PANTHER" id="PTHR32063">
    <property type="match status" value="1"/>
</dbReference>
<accession>A0ABR7YNG4</accession>
<feature type="transmembrane region" description="Helical" evidence="1">
    <location>
        <begin position="365"/>
        <end position="384"/>
    </location>
</feature>
<reference evidence="2 3" key="1">
    <citation type="submission" date="2020-08" db="EMBL/GenBank/DDBJ databases">
        <title>Sphingobacterium sp. DN00404 isolated from aquaculture water.</title>
        <authorList>
            <person name="Zhang M."/>
        </authorList>
    </citation>
    <scope>NUCLEOTIDE SEQUENCE [LARGE SCALE GENOMIC DNA]</scope>
    <source>
        <strain evidence="2 3">DN00404</strain>
    </source>
</reference>
<dbReference type="Gene3D" id="3.30.2090.10">
    <property type="entry name" value="Multidrug efflux transporter AcrB TolC docking domain, DN and DC subdomains"/>
    <property type="match status" value="2"/>
</dbReference>
<dbReference type="PANTHER" id="PTHR32063:SF0">
    <property type="entry name" value="SWARMING MOTILITY PROTEIN SWRC"/>
    <property type="match status" value="1"/>
</dbReference>
<organism evidence="2 3">
    <name type="scientific">Sphingobacterium micropteri</name>
    <dbReference type="NCBI Taxonomy" id="2763501"/>
    <lineage>
        <taxon>Bacteria</taxon>
        <taxon>Pseudomonadati</taxon>
        <taxon>Bacteroidota</taxon>
        <taxon>Sphingobacteriia</taxon>
        <taxon>Sphingobacteriales</taxon>
        <taxon>Sphingobacteriaceae</taxon>
        <taxon>Sphingobacterium</taxon>
    </lineage>
</organism>
<feature type="transmembrane region" description="Helical" evidence="1">
    <location>
        <begin position="339"/>
        <end position="358"/>
    </location>
</feature>
<dbReference type="Proteomes" id="UP000602759">
    <property type="component" value="Unassembled WGS sequence"/>
</dbReference>
<evidence type="ECO:0000313" key="2">
    <source>
        <dbReference type="EMBL" id="MBD1432879.1"/>
    </source>
</evidence>
<dbReference type="RefSeq" id="WP_190993867.1">
    <property type="nucleotide sequence ID" value="NZ_JACOIK010000005.1"/>
</dbReference>
<evidence type="ECO:0000313" key="3">
    <source>
        <dbReference type="Proteomes" id="UP000602759"/>
    </source>
</evidence>
<sequence length="1030" mass="115833">MIKYLIQRPIAVFMTFLAFFILGVITYLHIPISLLPDIPIPEITVQVSGKNMSAQALENTVVSPIRRQLLQVSHIRDIHSEAHNGHALIRLNFAYGEDTDLAFIEVNEKIDAAMNQIPKEVERPRVVKASATDIPVFFLHLTLNERDAVHDKDREQEFLVLSELANTVIKKRIEQLPEVAMVDITGIADKQILISPKQDMLAVTGITLSDIASTLQDNNIEPGATLVKDGHYAYNITFSAVVRTLEDIKQLYIRKNGRIFQLQDLADMEMGAQQEKGIALYNGHRAVSMGIIKQGDENMANLQEALAGTIANLKRTYPDILFSTTQNQTELLDYTISNLQQNLVLAFIFVCLVSVFFMRDARSPLIIGLSMFVSLIISLLFFYLCNVSLNIVSLTGLVLALGMMIDNAIIVTDNIGQYRLKGVPIDEACIKGTNEVISPMLSSSFTTIAVFVPLIFMSGIAGALFFDQAFSVAIGLLVSYLTGILLLPVLYKLLYTIRLPWRQSAKSHVQTENKKPPFLERVYHRVADWVFSHKIITVILILAIFPLSAWMFFVIPKEKMPEISQHEIVAKIEWNENIHLEENQKRAQALIAHVKPQVTVTSALIGQQQFLLNREREQTVSEAEIYMAVADQTAVTGLQDSVAGYIARLFPQAMLTFAPTGTVFERIFSTAEPDLRLEYYPRNQRQMPGQDSITAWQKRIYAITGHIAGSVPFQKQLNIQIDHEKLLLYNVPYQLVNQALKTNLKEEEVTTLRSYQQYLPVMLGQERVNVNESIQQTLLNVPGTQRDEPARRIPLKEFVHMEITEGMKYLTAGRNGEFIPFELHDLAQPEATWQQLREHIKPNSERDIDFSGAFFFNQQMLDGLLLILLVSIMLMYFILAAQFESFVQPLIVLMEIPIAIAAALGLLMLFGYSLNLMSAIGIIVTSGIIINDSILKLDIINQLRKQGVDLLVAIHEAGRRRLNAILMTSMTSIVCMLPLLFSSDMGSELEKPLAVATIGGMLIGTPISLFVVPLVYWFVYRKKGTKNVTI</sequence>